<reference evidence="8 9" key="1">
    <citation type="journal article" date="2020" name="Front. Microbiol.">
        <title>Toward Biorecycling: Isolation of a Soil Bacterium That Grows on a Polyurethane Oligomer and Monomer.</title>
        <authorList>
            <person name="Espinosa M.J.C."/>
            <person name="Blanco A.C."/>
            <person name="Schmidgall T."/>
            <person name="Atanasoff-Kardjalieff A.K."/>
            <person name="Kappelmeyer U."/>
            <person name="Tischler D."/>
            <person name="Pieper D.H."/>
            <person name="Heipieper H.J."/>
            <person name="Eberlein C."/>
        </authorList>
    </citation>
    <scope>NUCLEOTIDE SEQUENCE [LARGE SCALE GENOMIC DNA]</scope>
    <source>
        <strain evidence="8 9">TDA1</strain>
    </source>
</reference>
<keyword evidence="2" id="KW-0285">Flavoprotein</keyword>
<dbReference type="EMBL" id="CP116669">
    <property type="protein sequence ID" value="WCI02557.1"/>
    <property type="molecule type" value="Genomic_DNA"/>
</dbReference>
<accession>A0ABY7RG70</accession>
<gene>
    <name evidence="8" type="ORF">PMC74_11990</name>
</gene>
<evidence type="ECO:0000256" key="4">
    <source>
        <dbReference type="ARBA" id="ARBA00023002"/>
    </source>
</evidence>
<dbReference type="SUPFAM" id="SSF51971">
    <property type="entry name" value="Nucleotide-binding domain"/>
    <property type="match status" value="1"/>
</dbReference>
<dbReference type="Proteomes" id="UP001214301">
    <property type="component" value="Chromosome"/>
</dbReference>
<dbReference type="Gene3D" id="3.40.50.720">
    <property type="entry name" value="NAD(P)-binding Rossmann-like Domain"/>
    <property type="match status" value="2"/>
</dbReference>
<comment type="cofactor">
    <cofactor evidence="1">
        <name>FAD</name>
        <dbReference type="ChEBI" id="CHEBI:57692"/>
    </cofactor>
</comment>
<organism evidence="8 9">
    <name type="scientific">Pseudomonas capeferrum</name>
    <dbReference type="NCBI Taxonomy" id="1495066"/>
    <lineage>
        <taxon>Bacteria</taxon>
        <taxon>Pseudomonadati</taxon>
        <taxon>Pseudomonadota</taxon>
        <taxon>Gammaproteobacteria</taxon>
        <taxon>Pseudomonadales</taxon>
        <taxon>Pseudomonadaceae</taxon>
        <taxon>Pseudomonas</taxon>
    </lineage>
</organism>
<feature type="chain" id="PRO_5045819133" description="D-amino-acid oxidase" evidence="7">
    <location>
        <begin position="19"/>
        <end position="402"/>
    </location>
</feature>
<dbReference type="Gene3D" id="3.30.9.10">
    <property type="entry name" value="D-Amino Acid Oxidase, subunit A, domain 2"/>
    <property type="match status" value="1"/>
</dbReference>
<dbReference type="InterPro" id="IPR023209">
    <property type="entry name" value="DAO"/>
</dbReference>
<feature type="signal peptide" evidence="7">
    <location>
        <begin position="1"/>
        <end position="18"/>
    </location>
</feature>
<keyword evidence="4" id="KW-0560">Oxidoreductase</keyword>
<evidence type="ECO:0000256" key="3">
    <source>
        <dbReference type="ARBA" id="ARBA00022827"/>
    </source>
</evidence>
<dbReference type="PANTHER" id="PTHR11530">
    <property type="entry name" value="D-AMINO ACID OXIDASE"/>
    <property type="match status" value="1"/>
</dbReference>
<evidence type="ECO:0000313" key="9">
    <source>
        <dbReference type="Proteomes" id="UP001214301"/>
    </source>
</evidence>
<evidence type="ECO:0000313" key="8">
    <source>
        <dbReference type="EMBL" id="WCI02557.1"/>
    </source>
</evidence>
<dbReference type="RefSeq" id="WP_156310288.1">
    <property type="nucleotide sequence ID" value="NZ_CP116669.1"/>
</dbReference>
<evidence type="ECO:0000256" key="7">
    <source>
        <dbReference type="SAM" id="SignalP"/>
    </source>
</evidence>
<keyword evidence="9" id="KW-1185">Reference proteome</keyword>
<protein>
    <recommendedName>
        <fullName evidence="6">D-amino-acid oxidase</fullName>
        <ecNumber evidence="5">1.4.3.3</ecNumber>
    </recommendedName>
</protein>
<keyword evidence="3" id="KW-0274">FAD</keyword>
<evidence type="ECO:0000256" key="5">
    <source>
        <dbReference type="ARBA" id="ARBA00039101"/>
    </source>
</evidence>
<evidence type="ECO:0000256" key="2">
    <source>
        <dbReference type="ARBA" id="ARBA00022630"/>
    </source>
</evidence>
<dbReference type="EC" id="1.4.3.3" evidence="5"/>
<dbReference type="PANTHER" id="PTHR11530:SF11">
    <property type="entry name" value="D-ASPARTATE OXIDASE"/>
    <property type="match status" value="1"/>
</dbReference>
<keyword evidence="7" id="KW-0732">Signal</keyword>
<proteinExistence type="predicted"/>
<evidence type="ECO:0000256" key="1">
    <source>
        <dbReference type="ARBA" id="ARBA00001974"/>
    </source>
</evidence>
<evidence type="ECO:0000256" key="6">
    <source>
        <dbReference type="ARBA" id="ARBA00039751"/>
    </source>
</evidence>
<name>A0ABY7RG70_9PSED</name>
<sequence>MKRRQFFMGSALALASTASPLFLRKLADASPQQKAARLPIMPTCPTDGEAIKLINAQMSRIAGVHACTRPFRHAGPRIEAELLGSKLVVHNYGHGGSGWSLSWGSSMQALRMAQAATPGLRTLGVIGCGPLGLTSALLAQHAGLSVRIYAKALPPNVSSMGATGLWSPDSRFCDLQHEADWAARWNEMARTSFDKYQQTAGLPGRLVEWFNGYKLSDTPFPVKDLYGSPPQTKDEDEPEYARFANDFLPPQIDLLPGGHPFPTRYARCCTSLMFNITPYASKLVADFLAAGGKVDIRAFNHPNELLTLPECTFINATGYGAKALFNDETVIPVRGQTVRLMPQPEVIHGLRAEQFLVMPRRDGLIVQNMDETGNFNNSNDAPDLVEAKAILEQAATFIARIG</sequence>